<keyword evidence="3" id="KW-0378">Hydrolase</keyword>
<evidence type="ECO:0000313" key="3">
    <source>
        <dbReference type="EMBL" id="XDJ02109.1"/>
    </source>
</evidence>
<dbReference type="EMBL" id="PP944851">
    <property type="protein sequence ID" value="XDJ02109.1"/>
    <property type="molecule type" value="Genomic_DNA"/>
</dbReference>
<dbReference type="Gene3D" id="1.10.10.10">
    <property type="entry name" value="Winged helix-like DNA-binding domain superfamily/Winged helix DNA-binding domain"/>
    <property type="match status" value="1"/>
</dbReference>
<dbReference type="InterPro" id="IPR003647">
    <property type="entry name" value="Intron_nuc_1_rpt"/>
</dbReference>
<feature type="domain" description="HNH nuclease" evidence="2">
    <location>
        <begin position="65"/>
        <end position="109"/>
    </location>
</feature>
<dbReference type="InterPro" id="IPR036388">
    <property type="entry name" value="WH-like_DNA-bd_sf"/>
</dbReference>
<dbReference type="SUPFAM" id="SSF64496">
    <property type="entry name" value="DNA-binding domain of intron-encoded endonucleases"/>
    <property type="match status" value="1"/>
</dbReference>
<dbReference type="GO" id="GO:0016788">
    <property type="term" value="F:hydrolase activity, acting on ester bonds"/>
    <property type="evidence" value="ECO:0007669"/>
    <property type="project" value="InterPro"/>
</dbReference>
<feature type="domain" description="NUMOD4" evidence="1">
    <location>
        <begin position="2"/>
        <end position="59"/>
    </location>
</feature>
<dbReference type="Gene3D" id="3.90.75.20">
    <property type="match status" value="1"/>
</dbReference>
<dbReference type="Pfam" id="PF07463">
    <property type="entry name" value="NUMOD4"/>
    <property type="match status" value="1"/>
</dbReference>
<dbReference type="GO" id="GO:0004519">
    <property type="term" value="F:endonuclease activity"/>
    <property type="evidence" value="ECO:0007669"/>
    <property type="project" value="UniProtKB-KW"/>
</dbReference>
<dbReference type="InterPro" id="IPR044925">
    <property type="entry name" value="His-Me_finger_sf"/>
</dbReference>
<sequence>MEVWKPVVGFESHYEVSSLGRIRSLDREVYSEKGSFMRFHRGRILKLTDKGNGYLVVNLGRGNRRHVHRVVAEAFLPNNFNLPCINHKDENPKNNKVSNLEWCTHKYNSNYGTAIERKTKKISKPVRATNIKSGDVIEFSSMKAAHRAGFDESTIAQCCRGVYIQHNGYVWEFIEEGI</sequence>
<dbReference type="SMART" id="SM00497">
    <property type="entry name" value="IENR1"/>
    <property type="match status" value="1"/>
</dbReference>
<reference evidence="3" key="1">
    <citation type="submission" date="2024-06" db="EMBL/GenBank/DDBJ databases">
        <title>This phage originates from the Bacteriophage catalogue of the Bacteriophage Competence Centre, Department of Microbiology und Biotechnology, Max Rubner-Institut, Kiel, Germany.</title>
        <authorList>
            <person name="Sprotte S."/>
            <person name="Brinks E."/>
            <person name="Hille F."/>
        </authorList>
    </citation>
    <scope>NUCLEOTIDE SEQUENCE</scope>
</reference>
<evidence type="ECO:0000259" key="1">
    <source>
        <dbReference type="Pfam" id="PF07463"/>
    </source>
</evidence>
<name>A0AB39C660_9CAUD</name>
<dbReference type="SUPFAM" id="SSF54060">
    <property type="entry name" value="His-Me finger endonucleases"/>
    <property type="match status" value="1"/>
</dbReference>
<keyword evidence="3" id="KW-0255">Endonuclease</keyword>
<proteinExistence type="predicted"/>
<keyword evidence="3" id="KW-0540">Nuclease</keyword>
<evidence type="ECO:0000259" key="2">
    <source>
        <dbReference type="Pfam" id="PF13392"/>
    </source>
</evidence>
<organism evidence="3">
    <name type="scientific">Enterococcus phage PMBT56</name>
    <dbReference type="NCBI Taxonomy" id="3229530"/>
    <lineage>
        <taxon>Viruses</taxon>
        <taxon>Duplodnaviria</taxon>
        <taxon>Heunggongvirae</taxon>
        <taxon>Uroviricota</taxon>
        <taxon>Caudoviricetes</taxon>
        <taxon>Saphexavirus</taxon>
    </lineage>
</organism>
<dbReference type="InterPro" id="IPR010902">
    <property type="entry name" value="NUMOD4"/>
</dbReference>
<dbReference type="Pfam" id="PF13392">
    <property type="entry name" value="HNH_3"/>
    <property type="match status" value="1"/>
</dbReference>
<accession>A0AB39C660</accession>
<protein>
    <submittedName>
        <fullName evidence="3">HNH homing endonuclease</fullName>
    </submittedName>
</protein>
<dbReference type="InterPro" id="IPR003615">
    <property type="entry name" value="HNH_nuc"/>
</dbReference>